<feature type="transmembrane region" description="Helical" evidence="1">
    <location>
        <begin position="181"/>
        <end position="199"/>
    </location>
</feature>
<dbReference type="Pfam" id="PF22285">
    <property type="entry name" value="DUF6962"/>
    <property type="match status" value="1"/>
</dbReference>
<reference evidence="2" key="1">
    <citation type="submission" date="2021-01" db="EMBL/GenBank/DDBJ databases">
        <title>Whole genome shotgun sequence of Rugosimonospora africana NBRC 104875.</title>
        <authorList>
            <person name="Komaki H."/>
            <person name="Tamura T."/>
        </authorList>
    </citation>
    <scope>NUCLEOTIDE SEQUENCE</scope>
    <source>
        <strain evidence="2">NBRC 104875</strain>
    </source>
</reference>
<evidence type="ECO:0000256" key="1">
    <source>
        <dbReference type="SAM" id="Phobius"/>
    </source>
</evidence>
<keyword evidence="1" id="KW-0472">Membrane</keyword>
<evidence type="ECO:0000313" key="2">
    <source>
        <dbReference type="EMBL" id="GIH21071.1"/>
    </source>
</evidence>
<dbReference type="EMBL" id="BONZ01000115">
    <property type="protein sequence ID" value="GIH21071.1"/>
    <property type="molecule type" value="Genomic_DNA"/>
</dbReference>
<feature type="transmembrane region" description="Helical" evidence="1">
    <location>
        <begin position="97"/>
        <end position="114"/>
    </location>
</feature>
<name>A0A8J3VWP5_9ACTN</name>
<keyword evidence="3" id="KW-1185">Reference proteome</keyword>
<feature type="transmembrane region" description="Helical" evidence="1">
    <location>
        <begin position="67"/>
        <end position="90"/>
    </location>
</feature>
<comment type="caution">
    <text evidence="2">The sequence shown here is derived from an EMBL/GenBank/DDBJ whole genome shotgun (WGS) entry which is preliminary data.</text>
</comment>
<dbReference type="InterPro" id="IPR054235">
    <property type="entry name" value="DUF6962"/>
</dbReference>
<keyword evidence="1" id="KW-0812">Transmembrane</keyword>
<feature type="transmembrane region" description="Helical" evidence="1">
    <location>
        <begin position="120"/>
        <end position="141"/>
    </location>
</feature>
<dbReference type="RefSeq" id="WP_203924474.1">
    <property type="nucleotide sequence ID" value="NZ_BONZ01000115.1"/>
</dbReference>
<feature type="transmembrane region" description="Helical" evidence="1">
    <location>
        <begin position="148"/>
        <end position="169"/>
    </location>
</feature>
<proteinExistence type="predicted"/>
<keyword evidence="1" id="KW-1133">Transmembrane helix</keyword>
<accession>A0A8J3VWP5</accession>
<evidence type="ECO:0000313" key="3">
    <source>
        <dbReference type="Proteomes" id="UP000642748"/>
    </source>
</evidence>
<organism evidence="2 3">
    <name type="scientific">Rugosimonospora africana</name>
    <dbReference type="NCBI Taxonomy" id="556532"/>
    <lineage>
        <taxon>Bacteria</taxon>
        <taxon>Bacillati</taxon>
        <taxon>Actinomycetota</taxon>
        <taxon>Actinomycetes</taxon>
        <taxon>Micromonosporales</taxon>
        <taxon>Micromonosporaceae</taxon>
        <taxon>Rugosimonospora</taxon>
    </lineage>
</organism>
<protein>
    <submittedName>
        <fullName evidence="2">Uncharacterized protein</fullName>
    </submittedName>
</protein>
<feature type="transmembrane region" description="Helical" evidence="1">
    <location>
        <begin position="35"/>
        <end position="55"/>
    </location>
</feature>
<gene>
    <name evidence="2" type="ORF">Raf01_92430</name>
</gene>
<dbReference type="AlphaFoldDB" id="A0A8J3VWP5"/>
<dbReference type="Proteomes" id="UP000642748">
    <property type="component" value="Unassembled WGS sequence"/>
</dbReference>
<sequence>MLAQPAQSLTDFLLGLVVTTLTIRLRRRPWVPRPWVSAFGWAAVAALAGSVHHAVLVRWSRWGSVSWAIISVLVVVAVSYILAGTVVEVLGTGHARTFWLLRSIGLVAYVMLAATGHAGVASMMSCEGLTMASVLALWCWATYRHHPLGWPVLVAIGASGAAGATQALSPGVTHWIDLDPTSTYHLAQVGGMLLLYWALLRGRSEADLSGAPQGEPGTAVQAG</sequence>